<keyword evidence="1" id="KW-0812">Transmembrane</keyword>
<organism evidence="2">
    <name type="scientific">hydrothermal vent metagenome</name>
    <dbReference type="NCBI Taxonomy" id="652676"/>
    <lineage>
        <taxon>unclassified sequences</taxon>
        <taxon>metagenomes</taxon>
        <taxon>ecological metagenomes</taxon>
    </lineage>
</organism>
<evidence type="ECO:0000313" key="2">
    <source>
        <dbReference type="EMBL" id="VAW57674.1"/>
    </source>
</evidence>
<keyword evidence="1" id="KW-0472">Membrane</keyword>
<feature type="transmembrane region" description="Helical" evidence="1">
    <location>
        <begin position="230"/>
        <end position="253"/>
    </location>
</feature>
<dbReference type="Pfam" id="PF26314">
    <property type="entry name" value="MptA_B_family"/>
    <property type="match status" value="1"/>
</dbReference>
<sequence>MSILPSKPSKIEFLFSGLGLVYAFICAWLFFYSNTYADLSLNAFLVLILLAHFCWFTALYLTYKKNITIKAIFFWAIIFRLILWFAYPVLENDILRYMWDGYLIDRFNSAYGLFPSDFYLDNSIDETMLSILDIISYPDVATVYGPLSELVFYLAYNIAPGEIWAVKLFVISADILILWVLSQRVSAYKLLIYAWSPLILFQFSLNSHIDIVALSCLIFALHYASNKRWYLAPIFLALAISGKIFALLAIPFILKYIKQMLLLCILLLVIYIPIMISGESEVSGLISMLNFGQFNSLFYGFGHYILAQSTLKTIALILFLMSYIIVFYMFYGKNKVISKEQALLYIYFVFLLCMPVVNVWYLAWFLVFAVYTQQCWPWVFSVTVWLALFTGINLQSSSLGLYEIPEYILLVEYGVLFLFFIKEKTRMTFTEVKGDEVLIPKKHPWWKFTLNP</sequence>
<accession>A0A3B0XNG3</accession>
<reference evidence="2" key="1">
    <citation type="submission" date="2018-06" db="EMBL/GenBank/DDBJ databases">
        <authorList>
            <person name="Zhirakovskaya E."/>
        </authorList>
    </citation>
    <scope>NUCLEOTIDE SEQUENCE</scope>
</reference>
<feature type="transmembrane region" description="Helical" evidence="1">
    <location>
        <begin position="260"/>
        <end position="276"/>
    </location>
</feature>
<evidence type="ECO:0008006" key="3">
    <source>
        <dbReference type="Google" id="ProtNLM"/>
    </source>
</evidence>
<feature type="transmembrane region" description="Helical" evidence="1">
    <location>
        <begin position="72"/>
        <end position="90"/>
    </location>
</feature>
<name>A0A3B0XNG3_9ZZZZ</name>
<gene>
    <name evidence="2" type="ORF">MNBD_GAMMA07-1772</name>
</gene>
<evidence type="ECO:0000256" key="1">
    <source>
        <dbReference type="SAM" id="Phobius"/>
    </source>
</evidence>
<feature type="transmembrane region" description="Helical" evidence="1">
    <location>
        <begin position="313"/>
        <end position="331"/>
    </location>
</feature>
<feature type="transmembrane region" description="Helical" evidence="1">
    <location>
        <begin position="404"/>
        <end position="421"/>
    </location>
</feature>
<feature type="transmembrane region" description="Helical" evidence="1">
    <location>
        <begin position="282"/>
        <end position="301"/>
    </location>
</feature>
<feature type="transmembrane region" description="Helical" evidence="1">
    <location>
        <begin position="43"/>
        <end position="63"/>
    </location>
</feature>
<protein>
    <recommendedName>
        <fullName evidence="3">DUF2029 domain-containing protein</fullName>
    </recommendedName>
</protein>
<dbReference type="AlphaFoldDB" id="A0A3B0XNG3"/>
<feature type="transmembrane region" description="Helical" evidence="1">
    <location>
        <begin position="375"/>
        <end position="392"/>
    </location>
</feature>
<feature type="transmembrane region" description="Helical" evidence="1">
    <location>
        <begin position="163"/>
        <end position="182"/>
    </location>
</feature>
<proteinExistence type="predicted"/>
<feature type="transmembrane region" description="Helical" evidence="1">
    <location>
        <begin position="343"/>
        <end position="368"/>
    </location>
</feature>
<feature type="transmembrane region" description="Helical" evidence="1">
    <location>
        <begin position="12"/>
        <end position="31"/>
    </location>
</feature>
<dbReference type="EMBL" id="UOFF01000437">
    <property type="protein sequence ID" value="VAW57674.1"/>
    <property type="molecule type" value="Genomic_DNA"/>
</dbReference>
<keyword evidence="1" id="KW-1133">Transmembrane helix</keyword>